<keyword evidence="4" id="KW-0460">Magnesium</keyword>
<reference evidence="5" key="1">
    <citation type="journal article" date="2015" name="Proc. Natl. Acad. Sci. U.S.A.">
        <title>Networks of energetic and metabolic interactions define dynamics in microbial communities.</title>
        <authorList>
            <person name="Embree M."/>
            <person name="Liu J.K."/>
            <person name="Al-Bassam M.M."/>
            <person name="Zengler K."/>
        </authorList>
    </citation>
    <scope>NUCLEOTIDE SEQUENCE</scope>
</reference>
<keyword evidence="3 5" id="KW-0378">Hydrolase</keyword>
<comment type="caution">
    <text evidence="5">The sequence shown here is derived from an EMBL/GenBank/DDBJ whole genome shotgun (WGS) entry which is preliminary data.</text>
</comment>
<dbReference type="GO" id="GO:0044281">
    <property type="term" value="P:small molecule metabolic process"/>
    <property type="evidence" value="ECO:0007669"/>
    <property type="project" value="UniProtKB-ARBA"/>
</dbReference>
<name>A0A0W8F1A3_9ZZZZ</name>
<proteinExistence type="predicted"/>
<dbReference type="SFLD" id="SFLDS00003">
    <property type="entry name" value="Haloacid_Dehalogenase"/>
    <property type="match status" value="1"/>
</dbReference>
<dbReference type="InterPro" id="IPR051400">
    <property type="entry name" value="HAD-like_hydrolase"/>
</dbReference>
<dbReference type="InterPro" id="IPR041492">
    <property type="entry name" value="HAD_2"/>
</dbReference>
<dbReference type="GO" id="GO:0016791">
    <property type="term" value="F:phosphatase activity"/>
    <property type="evidence" value="ECO:0007669"/>
    <property type="project" value="TreeGrafter"/>
</dbReference>
<dbReference type="EMBL" id="LNQE01001649">
    <property type="protein sequence ID" value="KUG14510.1"/>
    <property type="molecule type" value="Genomic_DNA"/>
</dbReference>
<accession>A0A0W8F1A3</accession>
<organism evidence="5">
    <name type="scientific">hydrocarbon metagenome</name>
    <dbReference type="NCBI Taxonomy" id="938273"/>
    <lineage>
        <taxon>unclassified sequences</taxon>
        <taxon>metagenomes</taxon>
        <taxon>ecological metagenomes</taxon>
    </lineage>
</organism>
<gene>
    <name evidence="5" type="ORF">ASZ90_015848</name>
</gene>
<dbReference type="Gene3D" id="3.40.50.1000">
    <property type="entry name" value="HAD superfamily/HAD-like"/>
    <property type="match status" value="1"/>
</dbReference>
<dbReference type="PANTHER" id="PTHR46470">
    <property type="entry name" value="N-ACYLNEURAMINATE-9-PHOSPHATASE"/>
    <property type="match status" value="1"/>
</dbReference>
<dbReference type="AlphaFoldDB" id="A0A0W8F1A3"/>
<evidence type="ECO:0000256" key="2">
    <source>
        <dbReference type="ARBA" id="ARBA00022723"/>
    </source>
</evidence>
<evidence type="ECO:0000313" key="5">
    <source>
        <dbReference type="EMBL" id="KUG14510.1"/>
    </source>
</evidence>
<dbReference type="InterPro" id="IPR006439">
    <property type="entry name" value="HAD-SF_hydro_IA"/>
</dbReference>
<dbReference type="InterPro" id="IPR036412">
    <property type="entry name" value="HAD-like_sf"/>
</dbReference>
<evidence type="ECO:0000256" key="4">
    <source>
        <dbReference type="ARBA" id="ARBA00022842"/>
    </source>
</evidence>
<keyword evidence="2" id="KW-0479">Metal-binding</keyword>
<dbReference type="PANTHER" id="PTHR46470:SF2">
    <property type="entry name" value="GLYCERALDEHYDE 3-PHOSPHATE PHOSPHATASE"/>
    <property type="match status" value="1"/>
</dbReference>
<dbReference type="NCBIfam" id="TIGR01549">
    <property type="entry name" value="HAD-SF-IA-v1"/>
    <property type="match status" value="1"/>
</dbReference>
<dbReference type="Gene3D" id="1.10.150.520">
    <property type="match status" value="1"/>
</dbReference>
<comment type="cofactor">
    <cofactor evidence="1">
        <name>Mg(2+)</name>
        <dbReference type="ChEBI" id="CHEBI:18420"/>
    </cofactor>
</comment>
<evidence type="ECO:0000256" key="3">
    <source>
        <dbReference type="ARBA" id="ARBA00022801"/>
    </source>
</evidence>
<dbReference type="InterPro" id="IPR023214">
    <property type="entry name" value="HAD_sf"/>
</dbReference>
<dbReference type="SUPFAM" id="SSF56784">
    <property type="entry name" value="HAD-like"/>
    <property type="match status" value="1"/>
</dbReference>
<dbReference type="SFLD" id="SFLDG01129">
    <property type="entry name" value="C1.5:_HAD__Beta-PGM__Phosphata"/>
    <property type="match status" value="1"/>
</dbReference>
<protein>
    <submittedName>
        <fullName evidence="5">Hydrolase, had superfamily</fullName>
    </submittedName>
</protein>
<sequence length="239" mass="26618">MPEKTSPLTSIIFDMDNTLFDLVSAKMQACRAVTDLLGSGTAEELFSYFLRRQGGFEDPENIRDFLQDQACSDPDIYPRSVSLFREVQLEHIEPYPGVEQTLGELQLQGYRIGLVTDAHQPNAMARLEKAGLARFFDPVVTFEMTGAHKPSTLPFLCALLRMGSRARETLLVGDSPRRDIAPGTVLGMQTVYARYGDRFSRPTRDGGADHAIDRFADLLSIVELDSPAADLRRFIGQVD</sequence>
<dbReference type="GO" id="GO:0046872">
    <property type="term" value="F:metal ion binding"/>
    <property type="evidence" value="ECO:0007669"/>
    <property type="project" value="UniProtKB-KW"/>
</dbReference>
<dbReference type="Pfam" id="PF13419">
    <property type="entry name" value="HAD_2"/>
    <property type="match status" value="1"/>
</dbReference>
<evidence type="ECO:0000256" key="1">
    <source>
        <dbReference type="ARBA" id="ARBA00001946"/>
    </source>
</evidence>